<dbReference type="KEGG" id="tut:107368369"/>
<evidence type="ECO:0000313" key="10">
    <source>
        <dbReference type="EnsemblMetazoa" id="tetur26g02680.1"/>
    </source>
</evidence>
<dbReference type="EnsemblMetazoa" id="tetur26g02680.1">
    <property type="protein sequence ID" value="tetur26g02680.1"/>
    <property type="gene ID" value="tetur26g02680"/>
</dbReference>
<evidence type="ECO:0000256" key="2">
    <source>
        <dbReference type="ARBA" id="ARBA00006244"/>
    </source>
</evidence>
<reference evidence="10" key="2">
    <citation type="submission" date="2015-06" db="UniProtKB">
        <authorList>
            <consortium name="EnsemblMetazoa"/>
        </authorList>
    </citation>
    <scope>IDENTIFICATION</scope>
</reference>
<feature type="transmembrane region" description="Helical" evidence="8">
    <location>
        <begin position="168"/>
        <end position="188"/>
    </location>
</feature>
<keyword evidence="11" id="KW-1185">Reference proteome</keyword>
<keyword evidence="4 8" id="KW-1133">Transmembrane helix</keyword>
<evidence type="ECO:0000256" key="1">
    <source>
        <dbReference type="ARBA" id="ARBA00004141"/>
    </source>
</evidence>
<dbReference type="AlphaFoldDB" id="T1KY71"/>
<feature type="region of interest" description="Disordered" evidence="7">
    <location>
        <begin position="1"/>
        <end position="20"/>
    </location>
</feature>
<feature type="region of interest" description="Disordered" evidence="7">
    <location>
        <begin position="36"/>
        <end position="63"/>
    </location>
</feature>
<dbReference type="InterPro" id="IPR040236">
    <property type="entry name" value="TMEM198"/>
</dbReference>
<protein>
    <recommendedName>
        <fullName evidence="6">Transmembrane protein 198</fullName>
    </recommendedName>
</protein>
<proteinExistence type="inferred from homology"/>
<name>T1KY71_TETUR</name>
<feature type="transmembrane region" description="Helical" evidence="8">
    <location>
        <begin position="249"/>
        <end position="269"/>
    </location>
</feature>
<dbReference type="OrthoDB" id="115781at2759"/>
<dbReference type="EMBL" id="CAEY01000699">
    <property type="status" value="NOT_ANNOTATED_CDS"/>
    <property type="molecule type" value="Genomic_DNA"/>
</dbReference>
<feature type="transmembrane region" description="Helical" evidence="8">
    <location>
        <begin position="308"/>
        <end position="327"/>
    </location>
</feature>
<evidence type="ECO:0000256" key="3">
    <source>
        <dbReference type="ARBA" id="ARBA00022692"/>
    </source>
</evidence>
<evidence type="ECO:0000256" key="4">
    <source>
        <dbReference type="ARBA" id="ARBA00022989"/>
    </source>
</evidence>
<feature type="transmembrane region" description="Helical" evidence="8">
    <location>
        <begin position="195"/>
        <end position="214"/>
    </location>
</feature>
<dbReference type="Pfam" id="PF13886">
    <property type="entry name" value="TM7S3_TM198"/>
    <property type="match status" value="1"/>
</dbReference>
<dbReference type="PANTHER" id="PTHR31247">
    <property type="entry name" value="TRANSMEMBRANE PROTEIN 198 FAMILY MEMBER"/>
    <property type="match status" value="1"/>
</dbReference>
<evidence type="ECO:0000259" key="9">
    <source>
        <dbReference type="Pfam" id="PF13886"/>
    </source>
</evidence>
<evidence type="ECO:0000256" key="8">
    <source>
        <dbReference type="SAM" id="Phobius"/>
    </source>
</evidence>
<accession>T1KY71</accession>
<comment type="subcellular location">
    <subcellularLocation>
        <location evidence="1">Membrane</location>
        <topology evidence="1">Multi-pass membrane protein</topology>
    </subcellularLocation>
</comment>
<comment type="similarity">
    <text evidence="2">Belongs to the TMEM198 family.</text>
</comment>
<evidence type="ECO:0000256" key="5">
    <source>
        <dbReference type="ARBA" id="ARBA00023136"/>
    </source>
</evidence>
<dbReference type="GO" id="GO:0005886">
    <property type="term" value="C:plasma membrane"/>
    <property type="evidence" value="ECO:0007669"/>
    <property type="project" value="TreeGrafter"/>
</dbReference>
<dbReference type="PANTHER" id="PTHR31247:SF5">
    <property type="entry name" value="DUF4203 DOMAIN-CONTAINING PROTEIN"/>
    <property type="match status" value="1"/>
</dbReference>
<reference evidence="11" key="1">
    <citation type="submission" date="2011-08" db="EMBL/GenBank/DDBJ databases">
        <authorList>
            <person name="Rombauts S."/>
        </authorList>
    </citation>
    <scope>NUCLEOTIDE SEQUENCE</scope>
    <source>
        <strain evidence="11">London</strain>
    </source>
</reference>
<keyword evidence="3 8" id="KW-0812">Transmembrane</keyword>
<feature type="transmembrane region" description="Helical" evidence="8">
    <location>
        <begin position="281"/>
        <end position="301"/>
    </location>
</feature>
<evidence type="ECO:0000256" key="7">
    <source>
        <dbReference type="SAM" id="MobiDB-lite"/>
    </source>
</evidence>
<dbReference type="HOGENOM" id="CLU_043600_1_0_1"/>
<feature type="domain" description="TM7S3/TM198-like" evidence="9">
    <location>
        <begin position="173"/>
        <end position="383"/>
    </location>
</feature>
<dbReference type="Proteomes" id="UP000015104">
    <property type="component" value="Unassembled WGS sequence"/>
</dbReference>
<feature type="transmembrane region" description="Helical" evidence="8">
    <location>
        <begin position="220"/>
        <end position="242"/>
    </location>
</feature>
<keyword evidence="5 8" id="KW-0472">Membrane</keyword>
<gene>
    <name evidence="10" type="primary">107368369</name>
</gene>
<evidence type="ECO:0000313" key="11">
    <source>
        <dbReference type="Proteomes" id="UP000015104"/>
    </source>
</evidence>
<evidence type="ECO:0000256" key="6">
    <source>
        <dbReference type="ARBA" id="ARBA00049737"/>
    </source>
</evidence>
<organism evidence="10 11">
    <name type="scientific">Tetranychus urticae</name>
    <name type="common">Two-spotted spider mite</name>
    <dbReference type="NCBI Taxonomy" id="32264"/>
    <lineage>
        <taxon>Eukaryota</taxon>
        <taxon>Metazoa</taxon>
        <taxon>Ecdysozoa</taxon>
        <taxon>Arthropoda</taxon>
        <taxon>Chelicerata</taxon>
        <taxon>Arachnida</taxon>
        <taxon>Acari</taxon>
        <taxon>Acariformes</taxon>
        <taxon>Trombidiformes</taxon>
        <taxon>Prostigmata</taxon>
        <taxon>Eleutherengona</taxon>
        <taxon>Raphignathae</taxon>
        <taxon>Tetranychoidea</taxon>
        <taxon>Tetranychidae</taxon>
        <taxon>Tetranychus</taxon>
    </lineage>
</organism>
<feature type="transmembrane region" description="Helical" evidence="8">
    <location>
        <begin position="357"/>
        <end position="380"/>
    </location>
</feature>
<dbReference type="eggNOG" id="ENOG502QS1E">
    <property type="taxonomic scope" value="Eukaryota"/>
</dbReference>
<dbReference type="InterPro" id="IPR025256">
    <property type="entry name" value="TM7S3/TM198-like_dom"/>
</dbReference>
<dbReference type="OMA" id="VISQHYI"/>
<sequence length="490" mass="53913">MRLSFEPASPTHSPSFGLAESIGSDESFASSSIESSKFSDFFSPSPPSSLSSPSSSSQTIDNLSSSTTSNLWSTIFTPTISSTSLPISTPTVTTTISSLLSSISSPTIEPLTSESTAPVDHYYPHHNHHHPVTPFTATLPTRIIDFGDKFVREEQRCVALVPESYDPITSTLCGLAVFIGLIYILAGYRLFRSTLFLTGFLISSSLVYTLIGLTSSPIPFLGTLVVSLSVGLLTGLVTFLVAWIGLFCLGFNLGTFIGTIIIISIHLLSPHVDTLSPPQSIWVTFSVIAGWGIIGAFSTLYFQKGCTILATCMFGSAFVIAGLDYFVENFNLFNWFWENLRTDGNGYVTLNGSDDSGLFMCLISWILLMLWAILVSLGLFCQWCATGRGYYHTGTLTSTSSSRRNGTLDLVKIRAEESKTEQKQRKYRYLYQVRTAHGDVISQHYIQNFQKKLSPQMDHNDSLRTYNSDLSHLTSYNQSESRTTTMSHLP</sequence>
<dbReference type="STRING" id="32264.T1KY71"/>